<dbReference type="EMBL" id="JBHSRI010000019">
    <property type="protein sequence ID" value="MFC6040232.1"/>
    <property type="molecule type" value="Genomic_DNA"/>
</dbReference>
<comment type="caution">
    <text evidence="1">The sequence shown here is derived from an EMBL/GenBank/DDBJ whole genome shotgun (WGS) entry which is preliminary data.</text>
</comment>
<sequence>MKITIHIIIGLNQESIELATYLKKRREVVYICDDTFSGIYKRKDFTFVDQQFVDSIDHTIFKVYVYNPPYKKGHIFQGTRSFMMEKKQPGSGV</sequence>
<dbReference type="Proteomes" id="UP001596170">
    <property type="component" value="Unassembled WGS sequence"/>
</dbReference>
<accession>A0ABW1LAK4</accession>
<gene>
    <name evidence="1" type="ORF">ACFPYN_12445</name>
</gene>
<name>A0ABW1LAK4_9BACL</name>
<evidence type="ECO:0000313" key="2">
    <source>
        <dbReference type="Proteomes" id="UP001596170"/>
    </source>
</evidence>
<dbReference type="RefSeq" id="WP_377734595.1">
    <property type="nucleotide sequence ID" value="NZ_JBHSRI010000019.1"/>
</dbReference>
<keyword evidence="2" id="KW-1185">Reference proteome</keyword>
<evidence type="ECO:0008006" key="3">
    <source>
        <dbReference type="Google" id="ProtNLM"/>
    </source>
</evidence>
<evidence type="ECO:0000313" key="1">
    <source>
        <dbReference type="EMBL" id="MFC6040232.1"/>
    </source>
</evidence>
<protein>
    <recommendedName>
        <fullName evidence="3">DNA methyltransferase</fullName>
    </recommendedName>
</protein>
<reference evidence="2" key="1">
    <citation type="journal article" date="2019" name="Int. J. Syst. Evol. Microbiol.">
        <title>The Global Catalogue of Microorganisms (GCM) 10K type strain sequencing project: providing services to taxonomists for standard genome sequencing and annotation.</title>
        <authorList>
            <consortium name="The Broad Institute Genomics Platform"/>
            <consortium name="The Broad Institute Genome Sequencing Center for Infectious Disease"/>
            <person name="Wu L."/>
            <person name="Ma J."/>
        </authorList>
    </citation>
    <scope>NUCLEOTIDE SEQUENCE [LARGE SCALE GENOMIC DNA]</scope>
    <source>
        <strain evidence="2">CCUG 54527</strain>
    </source>
</reference>
<organism evidence="1 2">
    <name type="scientific">Paenisporosarcina macmurdoensis</name>
    <dbReference type="NCBI Taxonomy" id="212659"/>
    <lineage>
        <taxon>Bacteria</taxon>
        <taxon>Bacillati</taxon>
        <taxon>Bacillota</taxon>
        <taxon>Bacilli</taxon>
        <taxon>Bacillales</taxon>
        <taxon>Caryophanaceae</taxon>
        <taxon>Paenisporosarcina</taxon>
    </lineage>
</organism>
<proteinExistence type="predicted"/>